<proteinExistence type="predicted"/>
<protein>
    <recommendedName>
        <fullName evidence="4">Zn(2)-C6 fungal-type domain-containing protein</fullName>
    </recommendedName>
</protein>
<dbReference type="AlphaFoldDB" id="A0A136IW09"/>
<dbReference type="CDD" id="cd00067">
    <property type="entry name" value="GAL4"/>
    <property type="match status" value="1"/>
</dbReference>
<sequence length="462" mass="51199">KRAQVPRACPRCRKLQKACSDFRPCQRCVRAGLGKHTSAGSPSTPHGYTSFARDSFHRQNGLLSPQVIQHCSERFHSRLYPTIPIVTQDYVRHLESRADGSEAGNEAYCVLLGMCAMVLLQVEDPAGTGMAPPHIPAKNNRAFGSTLLEEALAAHRHLARRPSPSFEHVLLTFFIYACHGTLLHHSQAFFFLREATTLHHLTRLDTMDPQTRQLADRLFWVLLISERSHGIRYRRPVTLQITSAGPILPMYPASQQPLHAGFVCLAALFRPLDTSFIALLNQELSSIRPSVESLDEVENGVATALDERSMAVLEATQKANLYVTQAWLLIIIWQLRLRLGQLIAPTEPIQSANAATAGSARPGISRTYGYPLQVARNLTISVQDLPVDSIKVHGVGITEKVFDVACAAANVLARIPNSHGDMTQLTRKAVAENDFAYLRRLMQQLPSGSTVYDDLLVKHISQ</sequence>
<dbReference type="GO" id="GO:0000981">
    <property type="term" value="F:DNA-binding transcription factor activity, RNA polymerase II-specific"/>
    <property type="evidence" value="ECO:0007669"/>
    <property type="project" value="InterPro"/>
</dbReference>
<dbReference type="GO" id="GO:0008270">
    <property type="term" value="F:zinc ion binding"/>
    <property type="evidence" value="ECO:0007669"/>
    <property type="project" value="InterPro"/>
</dbReference>
<evidence type="ECO:0008006" key="4">
    <source>
        <dbReference type="Google" id="ProtNLM"/>
    </source>
</evidence>
<accession>A0A136IW09</accession>
<dbReference type="InterPro" id="IPR050797">
    <property type="entry name" value="Carb_Metab_Trans_Reg"/>
</dbReference>
<keyword evidence="3" id="KW-1185">Reference proteome</keyword>
<dbReference type="InParanoid" id="A0A136IW09"/>
<dbReference type="EMBL" id="KQ964256">
    <property type="protein sequence ID" value="KXJ89112.1"/>
    <property type="molecule type" value="Genomic_DNA"/>
</dbReference>
<dbReference type="STRING" id="196109.A0A136IW09"/>
<feature type="non-terminal residue" evidence="2">
    <location>
        <position position="1"/>
    </location>
</feature>
<evidence type="ECO:0000313" key="3">
    <source>
        <dbReference type="Proteomes" id="UP000070501"/>
    </source>
</evidence>
<evidence type="ECO:0000313" key="2">
    <source>
        <dbReference type="EMBL" id="KXJ89112.1"/>
    </source>
</evidence>
<dbReference type="Proteomes" id="UP000070501">
    <property type="component" value="Unassembled WGS sequence"/>
</dbReference>
<dbReference type="InterPro" id="IPR001138">
    <property type="entry name" value="Zn2Cys6_DnaBD"/>
</dbReference>
<reference evidence="3" key="1">
    <citation type="submission" date="2016-02" db="EMBL/GenBank/DDBJ databases">
        <title>Draft genome sequence of Microdochium bolleyi, a fungal endophyte of beachgrass.</title>
        <authorList>
            <consortium name="DOE Joint Genome Institute"/>
            <person name="David A.S."/>
            <person name="May G."/>
            <person name="Haridas S."/>
            <person name="Lim J."/>
            <person name="Wang M."/>
            <person name="Labutti K."/>
            <person name="Lipzen A."/>
            <person name="Barry K."/>
            <person name="Grigoriev I.V."/>
        </authorList>
    </citation>
    <scope>NUCLEOTIDE SEQUENCE [LARGE SCALE GENOMIC DNA]</scope>
    <source>
        <strain evidence="3">J235TASD1</strain>
    </source>
</reference>
<gene>
    <name evidence="2" type="ORF">Micbo1qcDRAFT_111162</name>
</gene>
<name>A0A136IW09_9PEZI</name>
<dbReference type="CDD" id="cd12148">
    <property type="entry name" value="fungal_TF_MHR"/>
    <property type="match status" value="1"/>
</dbReference>
<feature type="non-terminal residue" evidence="2">
    <location>
        <position position="462"/>
    </location>
</feature>
<dbReference type="OrthoDB" id="4132249at2759"/>
<evidence type="ECO:0000256" key="1">
    <source>
        <dbReference type="ARBA" id="ARBA00023242"/>
    </source>
</evidence>
<keyword evidence="1" id="KW-0539">Nucleus</keyword>
<dbReference type="PANTHER" id="PTHR31668:SF20">
    <property type="entry name" value="ZN(II)2CYS6 TRANSCRIPTION FACTOR (EUROFUNG)"/>
    <property type="match status" value="1"/>
</dbReference>
<organism evidence="2 3">
    <name type="scientific">Microdochium bolleyi</name>
    <dbReference type="NCBI Taxonomy" id="196109"/>
    <lineage>
        <taxon>Eukaryota</taxon>
        <taxon>Fungi</taxon>
        <taxon>Dikarya</taxon>
        <taxon>Ascomycota</taxon>
        <taxon>Pezizomycotina</taxon>
        <taxon>Sordariomycetes</taxon>
        <taxon>Xylariomycetidae</taxon>
        <taxon>Xylariales</taxon>
        <taxon>Microdochiaceae</taxon>
        <taxon>Microdochium</taxon>
    </lineage>
</organism>
<dbReference type="PANTHER" id="PTHR31668">
    <property type="entry name" value="GLUCOSE TRANSPORT TRANSCRIPTION REGULATOR RGT1-RELATED-RELATED"/>
    <property type="match status" value="1"/>
</dbReference>